<sequence>MLSSSRLILSGTAKSSLLIPSRLFSSSSIQCKEHKEHDHHSEGEHHDDAHAHHGPELSESESIFNVYTITAGVTFLSAFAYNKLNESYRSSHNGESIIGALGSKQLISELDENFLSYRDRVAKATAFQEMLSNTSTRTASNLITRVDSVPGRYFPHNTNAELGGIRDWENLAPRKIPKNPYLD</sequence>
<evidence type="ECO:0000313" key="3">
    <source>
        <dbReference type="Proteomes" id="UP000094801"/>
    </source>
</evidence>
<reference evidence="3" key="1">
    <citation type="submission" date="2016-04" db="EMBL/GenBank/DDBJ databases">
        <title>Comparative genomics of biotechnologically important yeasts.</title>
        <authorList>
            <consortium name="DOE Joint Genome Institute"/>
            <person name="Riley R."/>
            <person name="Haridas S."/>
            <person name="Wolfe K.H."/>
            <person name="Lopes M.R."/>
            <person name="Hittinger C.T."/>
            <person name="Goker M."/>
            <person name="Salamov A."/>
            <person name="Wisecaver J."/>
            <person name="Long T.M."/>
            <person name="Aerts A.L."/>
            <person name="Barry K."/>
            <person name="Choi C."/>
            <person name="Clum A."/>
            <person name="Coughlan A.Y."/>
            <person name="Deshpande S."/>
            <person name="Douglass A.P."/>
            <person name="Hanson S.J."/>
            <person name="Klenk H.-P."/>
            <person name="Labutti K."/>
            <person name="Lapidus A."/>
            <person name="Lindquist E."/>
            <person name="Lipzen A."/>
            <person name="Meier-Kolthoff J.P."/>
            <person name="Ohm R.A."/>
            <person name="Otillar R.P."/>
            <person name="Pangilinan J."/>
            <person name="Peng Y."/>
            <person name="Rokas A."/>
            <person name="Rosa C.A."/>
            <person name="Scheuner C."/>
            <person name="Sibirny A.A."/>
            <person name="Slot J.C."/>
            <person name="Stielow J.B."/>
            <person name="Sun H."/>
            <person name="Kurtzman C.P."/>
            <person name="Blackwell M."/>
            <person name="Grigoriev I.V."/>
            <person name="Jeffries T.W."/>
        </authorList>
    </citation>
    <scope>NUCLEOTIDE SEQUENCE [LARGE SCALE GENOMIC DNA]</scope>
    <source>
        <strain evidence="3">NRRL YB-2248</strain>
    </source>
</reference>
<name>A0A1E4SZN8_9ASCO</name>
<dbReference type="OrthoDB" id="3983407at2759"/>
<protein>
    <submittedName>
        <fullName evidence="2">Uncharacterized protein</fullName>
    </submittedName>
</protein>
<organism evidence="2 3">
    <name type="scientific">[Candida] arabinofermentans NRRL YB-2248</name>
    <dbReference type="NCBI Taxonomy" id="983967"/>
    <lineage>
        <taxon>Eukaryota</taxon>
        <taxon>Fungi</taxon>
        <taxon>Dikarya</taxon>
        <taxon>Ascomycota</taxon>
        <taxon>Saccharomycotina</taxon>
        <taxon>Pichiomycetes</taxon>
        <taxon>Pichiales</taxon>
        <taxon>Pichiaceae</taxon>
        <taxon>Ogataea</taxon>
        <taxon>Ogataea/Candida clade</taxon>
    </lineage>
</organism>
<evidence type="ECO:0000256" key="1">
    <source>
        <dbReference type="SAM" id="MobiDB-lite"/>
    </source>
</evidence>
<gene>
    <name evidence="2" type="ORF">CANARDRAFT_212966</name>
</gene>
<dbReference type="AlphaFoldDB" id="A0A1E4SZN8"/>
<dbReference type="Proteomes" id="UP000094801">
    <property type="component" value="Unassembled WGS sequence"/>
</dbReference>
<keyword evidence="3" id="KW-1185">Reference proteome</keyword>
<feature type="region of interest" description="Disordered" evidence="1">
    <location>
        <begin position="31"/>
        <end position="55"/>
    </location>
</feature>
<evidence type="ECO:0000313" key="2">
    <source>
        <dbReference type="EMBL" id="ODV84921.1"/>
    </source>
</evidence>
<dbReference type="EMBL" id="KV453854">
    <property type="protein sequence ID" value="ODV84921.1"/>
    <property type="molecule type" value="Genomic_DNA"/>
</dbReference>
<accession>A0A1E4SZN8</accession>
<proteinExistence type="predicted"/>